<feature type="transmembrane region" description="Helical" evidence="9">
    <location>
        <begin position="154"/>
        <end position="170"/>
    </location>
</feature>
<dbReference type="CDD" id="cd00322">
    <property type="entry name" value="FNR_like"/>
    <property type="match status" value="1"/>
</dbReference>
<keyword evidence="7" id="KW-0408">Iron</keyword>
<feature type="transmembrane region" description="Helical" evidence="9">
    <location>
        <begin position="177"/>
        <end position="196"/>
    </location>
</feature>
<evidence type="ECO:0000256" key="3">
    <source>
        <dbReference type="ARBA" id="ARBA00022714"/>
    </source>
</evidence>
<evidence type="ECO:0000313" key="10">
    <source>
        <dbReference type="EMBL" id="MDP5228410.1"/>
    </source>
</evidence>
<dbReference type="SUPFAM" id="SSF52343">
    <property type="entry name" value="Ferredoxin reductase-like, C-terminal NADP-linked domain"/>
    <property type="match status" value="1"/>
</dbReference>
<feature type="transmembrane region" description="Helical" evidence="9">
    <location>
        <begin position="49"/>
        <end position="73"/>
    </location>
</feature>
<evidence type="ECO:0000256" key="7">
    <source>
        <dbReference type="ARBA" id="ARBA00023004"/>
    </source>
</evidence>
<feature type="transmembrane region" description="Helical" evidence="9">
    <location>
        <begin position="202"/>
        <end position="219"/>
    </location>
</feature>
<keyword evidence="9" id="KW-0812">Transmembrane</keyword>
<reference evidence="10 11" key="1">
    <citation type="submission" date="2023-08" db="EMBL/GenBank/DDBJ databases">
        <title>Arthrobacter horti sp. nov., isolated from forest soil.</title>
        <authorList>
            <person name="Park M."/>
        </authorList>
    </citation>
    <scope>NUCLEOTIDE SEQUENCE [LARGE SCALE GENOMIC DNA]</scope>
    <source>
        <strain evidence="10 11">YJM1</strain>
    </source>
</reference>
<dbReference type="Proteomes" id="UP001232725">
    <property type="component" value="Unassembled WGS sequence"/>
</dbReference>
<evidence type="ECO:0000256" key="9">
    <source>
        <dbReference type="SAM" id="Phobius"/>
    </source>
</evidence>
<dbReference type="InterPro" id="IPR050415">
    <property type="entry name" value="MRET"/>
</dbReference>
<keyword evidence="9" id="KW-1133">Transmembrane helix</keyword>
<dbReference type="PANTHER" id="PTHR47354">
    <property type="entry name" value="NADH OXIDOREDUCTASE HCR"/>
    <property type="match status" value="1"/>
</dbReference>
<organism evidence="10 11">
    <name type="scientific">Arthrobacter horti</name>
    <dbReference type="NCBI Taxonomy" id="3068273"/>
    <lineage>
        <taxon>Bacteria</taxon>
        <taxon>Bacillati</taxon>
        <taxon>Actinomycetota</taxon>
        <taxon>Actinomycetes</taxon>
        <taxon>Micrococcales</taxon>
        <taxon>Micrococcaceae</taxon>
        <taxon>Arthrobacter</taxon>
    </lineage>
</organism>
<protein>
    <submittedName>
        <fullName evidence="10">FAD-dependent oxidoreductase</fullName>
    </submittedName>
</protein>
<evidence type="ECO:0000256" key="2">
    <source>
        <dbReference type="ARBA" id="ARBA00022630"/>
    </source>
</evidence>
<dbReference type="EMBL" id="JAVALS010000014">
    <property type="protein sequence ID" value="MDP5228410.1"/>
    <property type="molecule type" value="Genomic_DNA"/>
</dbReference>
<evidence type="ECO:0000256" key="5">
    <source>
        <dbReference type="ARBA" id="ARBA00022827"/>
    </source>
</evidence>
<evidence type="ECO:0000313" key="11">
    <source>
        <dbReference type="Proteomes" id="UP001232725"/>
    </source>
</evidence>
<keyword evidence="2" id="KW-0285">Flavoprotein</keyword>
<sequence length="508" mass="53354">MTAPLPLARRVTGLPGRIPMTRLVALALGVLVLYSLLLDALGWTEFGMLPLLAHLGQCLAATLVGTALCALLFRLRPYWDSSLVTAGLLYFLFWPATSAREAWGVILAGLLASASKYALAWRGRHLFNPAALGAFVVSLTGLNAATWWVGSPPLLWAVIPLGLLVLYRAGQFPVALTFLALSFVTAEAVAAVRGLSVTDVPALWFAGQATVFFACFMMSEPLTLPPRRLQRVLVGAVTGVLFSLPLSLALGPVILTNAPEAVLLVGNLLAFALRPRQSATMAFLGSREVAPGVREFSFHTVAGARTAPGQYVELTLPVPGLLTARRVFSPVTAGDGVLRIATRIPASPSPAKQALLTLPVGALIQSSRAAGDFVLPSPPRPLLLAAGGIGVTPFVALTGADGAGASDTVLLYSARSLEDAAYLDELAASGARVLLRTSAPLPEDAVLPDGVEHVGTERLTAARVTELVPDAARRLGMVAGTPDFVRDLKKTLRGAGVRKVKKDSFLGY</sequence>
<feature type="transmembrane region" description="Helical" evidence="9">
    <location>
        <begin position="231"/>
        <end position="248"/>
    </location>
</feature>
<evidence type="ECO:0000256" key="8">
    <source>
        <dbReference type="ARBA" id="ARBA00023014"/>
    </source>
</evidence>
<keyword evidence="6" id="KW-0560">Oxidoreductase</keyword>
<evidence type="ECO:0000256" key="6">
    <source>
        <dbReference type="ARBA" id="ARBA00023002"/>
    </source>
</evidence>
<feature type="transmembrane region" description="Helical" evidence="9">
    <location>
        <begin position="23"/>
        <end position="43"/>
    </location>
</feature>
<keyword evidence="9" id="KW-0472">Membrane</keyword>
<dbReference type="InterPro" id="IPR017938">
    <property type="entry name" value="Riboflavin_synthase-like_b-brl"/>
</dbReference>
<dbReference type="Gene3D" id="3.40.50.80">
    <property type="entry name" value="Nucleotide-binding domain of ferredoxin-NADP reductase (FNR) module"/>
    <property type="match status" value="1"/>
</dbReference>
<keyword evidence="4" id="KW-0479">Metal-binding</keyword>
<comment type="cofactor">
    <cofactor evidence="1">
        <name>FAD</name>
        <dbReference type="ChEBI" id="CHEBI:57692"/>
    </cofactor>
</comment>
<gene>
    <name evidence="10" type="ORF">Q9R02_14695</name>
</gene>
<dbReference type="PANTHER" id="PTHR47354:SF6">
    <property type="entry name" value="NADH OXIDOREDUCTASE HCR"/>
    <property type="match status" value="1"/>
</dbReference>
<comment type="caution">
    <text evidence="10">The sequence shown here is derived from an EMBL/GenBank/DDBJ whole genome shotgun (WGS) entry which is preliminary data.</text>
</comment>
<keyword evidence="3" id="KW-0001">2Fe-2S</keyword>
<proteinExistence type="predicted"/>
<dbReference type="RefSeq" id="WP_305997448.1">
    <property type="nucleotide sequence ID" value="NZ_JAVALS010000014.1"/>
</dbReference>
<keyword evidence="11" id="KW-1185">Reference proteome</keyword>
<evidence type="ECO:0000256" key="1">
    <source>
        <dbReference type="ARBA" id="ARBA00001974"/>
    </source>
</evidence>
<keyword evidence="8" id="KW-0411">Iron-sulfur</keyword>
<dbReference type="SUPFAM" id="SSF63380">
    <property type="entry name" value="Riboflavin synthase domain-like"/>
    <property type="match status" value="1"/>
</dbReference>
<keyword evidence="5" id="KW-0274">FAD</keyword>
<dbReference type="InterPro" id="IPR039261">
    <property type="entry name" value="FNR_nucleotide-bd"/>
</dbReference>
<accession>A0ABT9ITK6</accession>
<name>A0ABT9ITK6_9MICC</name>
<evidence type="ECO:0000256" key="4">
    <source>
        <dbReference type="ARBA" id="ARBA00022723"/>
    </source>
</evidence>